<keyword evidence="8 10" id="KW-0472">Membrane</keyword>
<dbReference type="EMBL" id="MG205526">
    <property type="protein sequence ID" value="AVG72592.1"/>
    <property type="molecule type" value="Genomic_DNA"/>
</dbReference>
<evidence type="ECO:0000256" key="11">
    <source>
        <dbReference type="SAM" id="SignalP"/>
    </source>
</evidence>
<feature type="chain" id="PRO_5016863943" description="NADH-ubiquinone oxidoreductase chain 4L" evidence="11">
    <location>
        <begin position="16"/>
        <end position="98"/>
    </location>
</feature>
<reference evidence="12" key="1">
    <citation type="submission" date="2017-10" db="EMBL/GenBank/DDBJ databases">
        <authorList>
            <person name="Banno H."/>
            <person name="Chua N.-H."/>
        </authorList>
    </citation>
    <scope>NUCLEOTIDE SEQUENCE</scope>
</reference>
<geneLocation type="mitochondrion" evidence="12"/>
<evidence type="ECO:0000256" key="3">
    <source>
        <dbReference type="ARBA" id="ARBA00016612"/>
    </source>
</evidence>
<organism evidence="12">
    <name type="scientific">Marphysa tamurai</name>
    <dbReference type="NCBI Taxonomy" id="2094016"/>
    <lineage>
        <taxon>Eukaryota</taxon>
        <taxon>Metazoa</taxon>
        <taxon>Spiralia</taxon>
        <taxon>Lophotrochozoa</taxon>
        <taxon>Annelida</taxon>
        <taxon>Polychaeta</taxon>
        <taxon>Errantia</taxon>
        <taxon>Eunicida</taxon>
        <taxon>Eunicidae</taxon>
        <taxon>Marphysa</taxon>
    </lineage>
</organism>
<evidence type="ECO:0000256" key="9">
    <source>
        <dbReference type="ARBA" id="ARBA00031586"/>
    </source>
</evidence>
<dbReference type="CTD" id="4539"/>
<feature type="signal peptide" evidence="11">
    <location>
        <begin position="1"/>
        <end position="15"/>
    </location>
</feature>
<dbReference type="Gene3D" id="1.10.287.3510">
    <property type="match status" value="1"/>
</dbReference>
<keyword evidence="4 10" id="KW-0812">Transmembrane</keyword>
<name>A0A343UQZ0_9ANNE</name>
<gene>
    <name evidence="12" type="primary">ND4L</name>
</gene>
<dbReference type="GO" id="GO:0016020">
    <property type="term" value="C:membrane"/>
    <property type="evidence" value="ECO:0007669"/>
    <property type="project" value="UniProtKB-SubCell"/>
</dbReference>
<feature type="transmembrane region" description="Helical" evidence="10">
    <location>
        <begin position="59"/>
        <end position="82"/>
    </location>
</feature>
<evidence type="ECO:0000256" key="2">
    <source>
        <dbReference type="ARBA" id="ARBA00010519"/>
    </source>
</evidence>
<dbReference type="InterPro" id="IPR039428">
    <property type="entry name" value="NUOK/Mnh_C1-like"/>
</dbReference>
<comment type="similarity">
    <text evidence="2">Belongs to the complex I subunit 4L family.</text>
</comment>
<evidence type="ECO:0000256" key="4">
    <source>
        <dbReference type="ARBA" id="ARBA00022692"/>
    </source>
</evidence>
<proteinExistence type="inferred from homology"/>
<sequence>MILPLSCLLPTASLAALLSMTLQRKHLLMALLALEGMILSMTTAIILSTTKTSPSNSMMMLVLLTFGACEASLGLACLINLIRFKGNDLLKSTTSSKC</sequence>
<feature type="transmembrane region" description="Helical" evidence="10">
    <location>
        <begin position="25"/>
        <end position="47"/>
    </location>
</feature>
<dbReference type="GeneID" id="36279498"/>
<keyword evidence="6 10" id="KW-1133">Transmembrane helix</keyword>
<evidence type="ECO:0000256" key="5">
    <source>
        <dbReference type="ARBA" id="ARBA00022967"/>
    </source>
</evidence>
<accession>A0A343UQZ0</accession>
<evidence type="ECO:0000313" key="12">
    <source>
        <dbReference type="EMBL" id="AVG72592.1"/>
    </source>
</evidence>
<keyword evidence="5" id="KW-1278">Translocase</keyword>
<keyword evidence="12" id="KW-0496">Mitochondrion</keyword>
<keyword evidence="7" id="KW-0520">NAD</keyword>
<dbReference type="AlphaFoldDB" id="A0A343UQZ0"/>
<evidence type="ECO:0000256" key="10">
    <source>
        <dbReference type="SAM" id="Phobius"/>
    </source>
</evidence>
<comment type="subcellular location">
    <subcellularLocation>
        <location evidence="1">Membrane</location>
        <topology evidence="1">Multi-pass membrane protein</topology>
    </subcellularLocation>
</comment>
<protein>
    <recommendedName>
        <fullName evidence="3">NADH-ubiquinone oxidoreductase chain 4L</fullName>
    </recommendedName>
    <alternativeName>
        <fullName evidence="9">NADH dehydrogenase subunit 4L</fullName>
    </alternativeName>
</protein>
<dbReference type="Pfam" id="PF00420">
    <property type="entry name" value="Oxidored_q2"/>
    <property type="match status" value="1"/>
</dbReference>
<evidence type="ECO:0000256" key="7">
    <source>
        <dbReference type="ARBA" id="ARBA00023027"/>
    </source>
</evidence>
<dbReference type="RefSeq" id="YP_009471369.1">
    <property type="nucleotide sequence ID" value="NC_037236.1"/>
</dbReference>
<keyword evidence="11" id="KW-0732">Signal</keyword>
<evidence type="ECO:0000256" key="6">
    <source>
        <dbReference type="ARBA" id="ARBA00022989"/>
    </source>
</evidence>
<evidence type="ECO:0000256" key="8">
    <source>
        <dbReference type="ARBA" id="ARBA00023136"/>
    </source>
</evidence>
<evidence type="ECO:0000256" key="1">
    <source>
        <dbReference type="ARBA" id="ARBA00004141"/>
    </source>
</evidence>